<dbReference type="PANTHER" id="PTHR13285:SF18">
    <property type="entry name" value="PROTEIN-CYSTEINE N-PALMITOYLTRANSFERASE RASP"/>
    <property type="match status" value="1"/>
</dbReference>
<dbReference type="PANTHER" id="PTHR13285">
    <property type="entry name" value="ACYLTRANSFERASE"/>
    <property type="match status" value="1"/>
</dbReference>
<dbReference type="Proteomes" id="UP001165488">
    <property type="component" value="Unassembled WGS sequence"/>
</dbReference>
<evidence type="ECO:0000256" key="6">
    <source>
        <dbReference type="ARBA" id="ARBA00023136"/>
    </source>
</evidence>
<keyword evidence="7" id="KW-0012">Acyltransferase</keyword>
<comment type="subcellular location">
    <subcellularLocation>
        <location evidence="1">Cell membrane</location>
        <topology evidence="1">Multi-pass membrane protein</topology>
    </subcellularLocation>
</comment>
<feature type="transmembrane region" description="Helical" evidence="8">
    <location>
        <begin position="371"/>
        <end position="388"/>
    </location>
</feature>
<gene>
    <name evidence="9" type="ORF">MM236_11980</name>
</gene>
<dbReference type="InterPro" id="IPR024194">
    <property type="entry name" value="Ac/AlaTfrase_AlgI/DltB"/>
</dbReference>
<keyword evidence="5 8" id="KW-1133">Transmembrane helix</keyword>
<evidence type="ECO:0000256" key="7">
    <source>
        <dbReference type="PIRNR" id="PIRNR016636"/>
    </source>
</evidence>
<proteinExistence type="inferred from homology"/>
<keyword evidence="7" id="KW-0808">Transferase</keyword>
<evidence type="ECO:0000256" key="4">
    <source>
        <dbReference type="ARBA" id="ARBA00022692"/>
    </source>
</evidence>
<protein>
    <submittedName>
        <fullName evidence="9">MBOAT family protein</fullName>
    </submittedName>
</protein>
<feature type="transmembrane region" description="Helical" evidence="8">
    <location>
        <begin position="117"/>
        <end position="133"/>
    </location>
</feature>
<feature type="transmembrane region" description="Helical" evidence="8">
    <location>
        <begin position="454"/>
        <end position="471"/>
    </location>
</feature>
<keyword evidence="3 7" id="KW-1003">Cell membrane</keyword>
<name>A0ABS9UQB1_9BACT</name>
<feature type="transmembrane region" description="Helical" evidence="8">
    <location>
        <begin position="47"/>
        <end position="67"/>
    </location>
</feature>
<dbReference type="InterPro" id="IPR051085">
    <property type="entry name" value="MB_O-acyltransferase"/>
</dbReference>
<keyword evidence="10" id="KW-1185">Reference proteome</keyword>
<feature type="transmembrane region" description="Helical" evidence="8">
    <location>
        <begin position="153"/>
        <end position="171"/>
    </location>
</feature>
<dbReference type="EMBL" id="JAKZGS010000009">
    <property type="protein sequence ID" value="MCH7398713.1"/>
    <property type="molecule type" value="Genomic_DNA"/>
</dbReference>
<feature type="transmembrane region" description="Helical" evidence="8">
    <location>
        <begin position="7"/>
        <end position="27"/>
    </location>
</feature>
<dbReference type="PIRSF" id="PIRSF500217">
    <property type="entry name" value="AlgI"/>
    <property type="match status" value="1"/>
</dbReference>
<keyword evidence="4 8" id="KW-0812">Transmembrane</keyword>
<comment type="caution">
    <text evidence="9">The sequence shown here is derived from an EMBL/GenBank/DDBJ whole genome shotgun (WGS) entry which is preliminary data.</text>
</comment>
<feature type="transmembrane region" description="Helical" evidence="8">
    <location>
        <begin position="332"/>
        <end position="350"/>
    </location>
</feature>
<dbReference type="InterPro" id="IPR028362">
    <property type="entry name" value="AlgI"/>
</dbReference>
<comment type="similarity">
    <text evidence="2 7">Belongs to the membrane-bound acyltransferase family.</text>
</comment>
<keyword evidence="6 7" id="KW-0472">Membrane</keyword>
<evidence type="ECO:0000256" key="2">
    <source>
        <dbReference type="ARBA" id="ARBA00010323"/>
    </source>
</evidence>
<accession>A0ABS9UQB1</accession>
<dbReference type="Pfam" id="PF03062">
    <property type="entry name" value="MBOAT"/>
    <property type="match status" value="1"/>
</dbReference>
<reference evidence="9" key="1">
    <citation type="submission" date="2022-03" db="EMBL/GenBank/DDBJ databases">
        <title>De novo assembled genomes of Belliella spp. (Cyclobacteriaceae) strains.</title>
        <authorList>
            <person name="Szabo A."/>
            <person name="Korponai K."/>
            <person name="Felfoldi T."/>
        </authorList>
    </citation>
    <scope>NUCLEOTIDE SEQUENCE</scope>
    <source>
        <strain evidence="9">DSM 107340</strain>
    </source>
</reference>
<evidence type="ECO:0000256" key="5">
    <source>
        <dbReference type="ARBA" id="ARBA00022989"/>
    </source>
</evidence>
<dbReference type="RefSeq" id="WP_241275215.1">
    <property type="nucleotide sequence ID" value="NZ_JAKZGS010000009.1"/>
</dbReference>
<organism evidence="9 10">
    <name type="scientific">Belliella calami</name>
    <dbReference type="NCBI Taxonomy" id="2923436"/>
    <lineage>
        <taxon>Bacteria</taxon>
        <taxon>Pseudomonadati</taxon>
        <taxon>Bacteroidota</taxon>
        <taxon>Cytophagia</taxon>
        <taxon>Cytophagales</taxon>
        <taxon>Cyclobacteriaceae</taxon>
        <taxon>Belliella</taxon>
    </lineage>
</organism>
<evidence type="ECO:0000313" key="10">
    <source>
        <dbReference type="Proteomes" id="UP001165488"/>
    </source>
</evidence>
<evidence type="ECO:0000256" key="1">
    <source>
        <dbReference type="ARBA" id="ARBA00004651"/>
    </source>
</evidence>
<dbReference type="PIRSF" id="PIRSF016636">
    <property type="entry name" value="AlgI_DltB"/>
    <property type="match status" value="1"/>
</dbReference>
<feature type="transmembrane region" description="Helical" evidence="8">
    <location>
        <begin position="79"/>
        <end position="97"/>
    </location>
</feature>
<sequence>MLFNSLDFAVFLPIVFVLYWFVFNRNLRSQNFLVVATSYVFYGWWDWRFLGLIAFSTLVDFIVGIQLEKSENIRIRKSLLVFSLLVNIGFLGFFKYYNFFLDNFITAFTFFGMPIKANSLNIILPVGISFYTFQTMSYSIDVYRKRLVATKDFIAFSAFVSFFPQLVAGPIERATNLLPQFFKERKFEYLLATDGLRQILWGVFKKVVIADNCAEFANIIFNNSTDYQGSTLLLGALFFTFQIYGDFSGYSDIAIGTARLFGFNLMQNFAFPYFSRDMAEFWRRWHISLTTWFRDYVYIPLGGSKGGKIQQIRNVFIIFLISGFWHGANWTFVAWGALNALYFIPLLLFAKNRQNLQIVAIDKKLPSFKELITILGTFGLTMLSWIFFRAEDMNHALSYIGGIFSHDAFTIPDFSSFPGAITLLILILGFISVEWKGRFGQYGIYGLQSISNKTYRWAMYLIIILIIDIFGNTSEEIEFIYFQF</sequence>
<dbReference type="InterPro" id="IPR004299">
    <property type="entry name" value="MBOAT_fam"/>
</dbReference>
<evidence type="ECO:0000256" key="8">
    <source>
        <dbReference type="SAM" id="Phobius"/>
    </source>
</evidence>
<evidence type="ECO:0000313" key="9">
    <source>
        <dbReference type="EMBL" id="MCH7398713.1"/>
    </source>
</evidence>
<feature type="transmembrane region" description="Helical" evidence="8">
    <location>
        <begin position="414"/>
        <end position="433"/>
    </location>
</feature>
<evidence type="ECO:0000256" key="3">
    <source>
        <dbReference type="ARBA" id="ARBA00022475"/>
    </source>
</evidence>